<evidence type="ECO:0000313" key="3">
    <source>
        <dbReference type="Proteomes" id="UP000075635"/>
    </source>
</evidence>
<dbReference type="EMBL" id="JEMB01003170">
    <property type="protein sequence ID" value="KYF75009.1"/>
    <property type="molecule type" value="Genomic_DNA"/>
</dbReference>
<feature type="region of interest" description="Disordered" evidence="1">
    <location>
        <begin position="104"/>
        <end position="126"/>
    </location>
</feature>
<organism evidence="2 3">
    <name type="scientific">Sorangium cellulosum</name>
    <name type="common">Polyangium cellulosum</name>
    <dbReference type="NCBI Taxonomy" id="56"/>
    <lineage>
        <taxon>Bacteria</taxon>
        <taxon>Pseudomonadati</taxon>
        <taxon>Myxococcota</taxon>
        <taxon>Polyangia</taxon>
        <taxon>Polyangiales</taxon>
        <taxon>Polyangiaceae</taxon>
        <taxon>Sorangium</taxon>
    </lineage>
</organism>
<evidence type="ECO:0000256" key="1">
    <source>
        <dbReference type="SAM" id="MobiDB-lite"/>
    </source>
</evidence>
<name>A0A150R431_SORCE</name>
<gene>
    <name evidence="2" type="ORF">BE17_12630</name>
</gene>
<reference evidence="2 3" key="1">
    <citation type="submission" date="2014-02" db="EMBL/GenBank/DDBJ databases">
        <title>The small core and large imbalanced accessory genome model reveals a collaborative survival strategy of Sorangium cellulosum strains in nature.</title>
        <authorList>
            <person name="Han K."/>
            <person name="Peng R."/>
            <person name="Blom J."/>
            <person name="Li Y.-Z."/>
        </authorList>
    </citation>
    <scope>NUCLEOTIDE SEQUENCE [LARGE SCALE GENOMIC DNA]</scope>
    <source>
        <strain evidence="2 3">So0011-07</strain>
    </source>
</reference>
<sequence>MLLLVALHDEQPDQPTVEDEIELVTDGLAVAHDPVQVGGIRQRDLEEGLERAQLGPDLTDRSVEQDLLLGAIAVRSSVGDDRLRGEIAREGAGLLSRLLPSRLQRAARDQQAPAHDTHRAGGVLQS</sequence>
<dbReference type="Proteomes" id="UP000075635">
    <property type="component" value="Unassembled WGS sequence"/>
</dbReference>
<dbReference type="AlphaFoldDB" id="A0A150R431"/>
<evidence type="ECO:0000313" key="2">
    <source>
        <dbReference type="EMBL" id="KYF75009.1"/>
    </source>
</evidence>
<protein>
    <submittedName>
        <fullName evidence="2">Uncharacterized protein</fullName>
    </submittedName>
</protein>
<proteinExistence type="predicted"/>
<accession>A0A150R431</accession>
<comment type="caution">
    <text evidence="2">The sequence shown here is derived from an EMBL/GenBank/DDBJ whole genome shotgun (WGS) entry which is preliminary data.</text>
</comment>